<geneLocation type="plasmid" evidence="2">
    <name>pMaq22A_1p DNA</name>
</geneLocation>
<evidence type="ECO:0000313" key="2">
    <source>
        <dbReference type="Proteomes" id="UP000061432"/>
    </source>
</evidence>
<name>A0A0C6F906_9HYPH</name>
<protein>
    <submittedName>
        <fullName evidence="1">Transposase IS204/IS1001/IS1096/IS1165 family protein</fullName>
    </submittedName>
</protein>
<organism evidence="1 2">
    <name type="scientific">Methylobacterium aquaticum</name>
    <dbReference type="NCBI Taxonomy" id="270351"/>
    <lineage>
        <taxon>Bacteria</taxon>
        <taxon>Pseudomonadati</taxon>
        <taxon>Pseudomonadota</taxon>
        <taxon>Alphaproteobacteria</taxon>
        <taxon>Hyphomicrobiales</taxon>
        <taxon>Methylobacteriaceae</taxon>
        <taxon>Methylobacterium</taxon>
    </lineage>
</organism>
<reference evidence="1 2" key="1">
    <citation type="journal article" date="2015" name="Genome Announc.">
        <title>Complete Genome Sequence of Methylobacterium aquaticum Strain 22A, Isolated from Racomitrium japonicum Moss.</title>
        <authorList>
            <person name="Tani A."/>
            <person name="Ogura Y."/>
            <person name="Hayashi T."/>
            <person name="Kimbara K."/>
        </authorList>
    </citation>
    <scope>NUCLEOTIDE SEQUENCE [LARGE SCALE GENOMIC DNA]</scope>
    <source>
        <strain evidence="1 2">MA-22A</strain>
        <plasmid evidence="2">Plasmid pMaq22A_1p DNA</plasmid>
    </source>
</reference>
<proteinExistence type="predicted"/>
<dbReference type="KEGG" id="maqu:Maq22A_1p34965"/>
<dbReference type="PATRIC" id="fig|270351.10.peg.6304"/>
<accession>A0A0C6F906</accession>
<dbReference type="Proteomes" id="UP000061432">
    <property type="component" value="Plasmid pMaq22A_1p"/>
</dbReference>
<gene>
    <name evidence="1" type="ORF">Maq22A_1p34965</name>
</gene>
<reference evidence="2" key="2">
    <citation type="submission" date="2015-01" db="EMBL/GenBank/DDBJ databases">
        <title>Complete genome sequence of Methylobacterium aquaticum strain 22A.</title>
        <authorList>
            <person name="Tani A."/>
            <person name="Ogura Y."/>
            <person name="Hayashi T."/>
        </authorList>
    </citation>
    <scope>NUCLEOTIDE SEQUENCE [LARGE SCALE GENOMIC DNA]</scope>
    <source>
        <strain evidence="2">MA-22A</strain>
        <plasmid evidence="2">Plasmid pMaq22A_1p DNA</plasmid>
    </source>
</reference>
<keyword evidence="1" id="KW-0614">Plasmid</keyword>
<dbReference type="EMBL" id="AP014705">
    <property type="protein sequence ID" value="BAQ49246.1"/>
    <property type="molecule type" value="Genomic_DNA"/>
</dbReference>
<evidence type="ECO:0000313" key="1">
    <source>
        <dbReference type="EMBL" id="BAQ49246.1"/>
    </source>
</evidence>
<dbReference type="AlphaFoldDB" id="A0A0C6F906"/>
<sequence>MRQGVERWLHGVYARLRNLPSAPGSTVRSARSDRAFARNTPELEAGVPSRMRWQAVYDEARRRYAVGELLLGIARSMGLVRATVREYAVAEAFPARLPHGAGPSLLNPYIAYLTVWTDEGCENAVAL</sequence>